<protein>
    <submittedName>
        <fullName evidence="1">Uncharacterized protein</fullName>
    </submittedName>
</protein>
<keyword evidence="2" id="KW-1185">Reference proteome</keyword>
<feature type="non-terminal residue" evidence="1">
    <location>
        <position position="432"/>
    </location>
</feature>
<accession>A0A564ZCN5</accession>
<gene>
    <name evidence="1" type="ORF">WMSIL1_LOCUS14692</name>
</gene>
<dbReference type="EMBL" id="CABIJS010000713">
    <property type="protein sequence ID" value="VUZ57220.1"/>
    <property type="molecule type" value="Genomic_DNA"/>
</dbReference>
<evidence type="ECO:0000313" key="1">
    <source>
        <dbReference type="EMBL" id="VUZ57220.1"/>
    </source>
</evidence>
<sequence>NGISPIAPRSSPGGNLNDSFIDKLGSPEFPQKSRLGTTILGVNEVGQLRSARPCLTPIALEALTSWKDGKLVPSLDPQDLDAATEKTFAENLVTGSQMLTPEQLKAVLTFLVPNESKFVDNPSSSHLATQKHSRPREVTCRIDPSTVSQSQWLPPPDEGMEYDMDALRKALHYMLLGWAEPSDPIFIPLPRSAYQRHCAGEANRGIRRGTRIRVHTPIDSWDRVYRETRVDPVTGRKEELPLGYLRYPKPEEVRRRQRLLRARRGDFLENSSKLLAMKRAREARLKKLAAKRRREEGKAKEESIWLTIKLESDVILMDEDTKTLPIGHLIKPDGPSDIPVIFDNAKDASPLISGCIAEGIDDFVIETGVGLLQSGPLEVSIHDITNVISTEQKRRGLHFDTKFNNLFILQLDKSDELESDDTFLIVQIGNYA</sequence>
<proteinExistence type="predicted"/>
<name>A0A564ZCN5_HYMDI</name>
<organism evidence="1 2">
    <name type="scientific">Hymenolepis diminuta</name>
    <name type="common">Rat tapeworm</name>
    <dbReference type="NCBI Taxonomy" id="6216"/>
    <lineage>
        <taxon>Eukaryota</taxon>
        <taxon>Metazoa</taxon>
        <taxon>Spiralia</taxon>
        <taxon>Lophotrochozoa</taxon>
        <taxon>Platyhelminthes</taxon>
        <taxon>Cestoda</taxon>
        <taxon>Eucestoda</taxon>
        <taxon>Cyclophyllidea</taxon>
        <taxon>Hymenolepididae</taxon>
        <taxon>Hymenolepis</taxon>
    </lineage>
</organism>
<dbReference type="Proteomes" id="UP000321570">
    <property type="component" value="Unassembled WGS sequence"/>
</dbReference>
<dbReference type="AlphaFoldDB" id="A0A564ZCN5"/>
<feature type="non-terminal residue" evidence="1">
    <location>
        <position position="1"/>
    </location>
</feature>
<evidence type="ECO:0000313" key="2">
    <source>
        <dbReference type="Proteomes" id="UP000321570"/>
    </source>
</evidence>
<reference evidence="1 2" key="1">
    <citation type="submission" date="2019-07" db="EMBL/GenBank/DDBJ databases">
        <authorList>
            <person name="Jastrzebski P J."/>
            <person name="Paukszto L."/>
            <person name="Jastrzebski P J."/>
        </authorList>
    </citation>
    <scope>NUCLEOTIDE SEQUENCE [LARGE SCALE GENOMIC DNA]</scope>
    <source>
        <strain evidence="1 2">WMS-il1</strain>
    </source>
</reference>